<gene>
    <name evidence="1" type="ORF">RCL2_003043600</name>
</gene>
<accession>A0A8H3R4V4</accession>
<comment type="caution">
    <text evidence="1">The sequence shown here is derived from an EMBL/GenBank/DDBJ whole genome shotgun (WGS) entry which is preliminary data.</text>
</comment>
<sequence length="146" mass="16727">MLNLGVYNPAIKHQKVLIKHLKKQASKRLQEKEQYGDSWKRPDDFLQDIIEDENFDPHIHMNESLQGKSFEPFKHLNKNVSATKISKNFVVFGGGKHAQFAINEIKFFLHNIKISLHTESGKVEGPKVVGPIKRPSGVGIIFEKRK</sequence>
<dbReference type="EMBL" id="BLAL01000338">
    <property type="protein sequence ID" value="GET04136.1"/>
    <property type="molecule type" value="Genomic_DNA"/>
</dbReference>
<evidence type="ECO:0000313" key="2">
    <source>
        <dbReference type="Proteomes" id="UP000615446"/>
    </source>
</evidence>
<dbReference type="AlphaFoldDB" id="A0A8H3R4V4"/>
<reference evidence="1" key="1">
    <citation type="submission" date="2019-10" db="EMBL/GenBank/DDBJ databases">
        <title>Conservation and host-specific expression of non-tandemly repeated heterogenous ribosome RNA gene in arbuscular mycorrhizal fungi.</title>
        <authorList>
            <person name="Maeda T."/>
            <person name="Kobayashi Y."/>
            <person name="Nakagawa T."/>
            <person name="Ezawa T."/>
            <person name="Yamaguchi K."/>
            <person name="Bino T."/>
            <person name="Nishimoto Y."/>
            <person name="Shigenobu S."/>
            <person name="Kawaguchi M."/>
        </authorList>
    </citation>
    <scope>NUCLEOTIDE SEQUENCE</scope>
    <source>
        <strain evidence="1">HR1</strain>
    </source>
</reference>
<name>A0A8H3R4V4_9GLOM</name>
<proteinExistence type="predicted"/>
<evidence type="ECO:0000313" key="1">
    <source>
        <dbReference type="EMBL" id="GET04136.1"/>
    </source>
</evidence>
<organism evidence="1 2">
    <name type="scientific">Rhizophagus clarus</name>
    <dbReference type="NCBI Taxonomy" id="94130"/>
    <lineage>
        <taxon>Eukaryota</taxon>
        <taxon>Fungi</taxon>
        <taxon>Fungi incertae sedis</taxon>
        <taxon>Mucoromycota</taxon>
        <taxon>Glomeromycotina</taxon>
        <taxon>Glomeromycetes</taxon>
        <taxon>Glomerales</taxon>
        <taxon>Glomeraceae</taxon>
        <taxon>Rhizophagus</taxon>
    </lineage>
</organism>
<dbReference type="Proteomes" id="UP000615446">
    <property type="component" value="Unassembled WGS sequence"/>
</dbReference>
<dbReference type="OrthoDB" id="1844152at2759"/>
<protein>
    <submittedName>
        <fullName evidence="1">Cytochrome P450</fullName>
    </submittedName>
</protein>